<dbReference type="EMBL" id="CP061800">
    <property type="protein sequence ID" value="QTA93074.1"/>
    <property type="molecule type" value="Genomic_DNA"/>
</dbReference>
<evidence type="ECO:0000259" key="5">
    <source>
        <dbReference type="PROSITE" id="PS51193"/>
    </source>
</evidence>
<accession>A0A975GTH4</accession>
<dbReference type="AlphaFoldDB" id="A0A975GTH4"/>
<evidence type="ECO:0000256" key="3">
    <source>
        <dbReference type="ARBA" id="ARBA00022840"/>
    </source>
</evidence>
<dbReference type="SMART" id="SM00491">
    <property type="entry name" value="HELICc2"/>
    <property type="match status" value="1"/>
</dbReference>
<keyword evidence="2" id="KW-0378">Hydrolase</keyword>
<evidence type="ECO:0000256" key="1">
    <source>
        <dbReference type="ARBA" id="ARBA00022741"/>
    </source>
</evidence>
<dbReference type="GO" id="GO:0005524">
    <property type="term" value="F:ATP binding"/>
    <property type="evidence" value="ECO:0007669"/>
    <property type="project" value="UniProtKB-KW"/>
</dbReference>
<dbReference type="InterPro" id="IPR006555">
    <property type="entry name" value="ATP-dep_Helicase_C"/>
</dbReference>
<dbReference type="PANTHER" id="PTHR11472:SF34">
    <property type="entry name" value="REGULATOR OF TELOMERE ELONGATION HELICASE 1"/>
    <property type="match status" value="1"/>
</dbReference>
<dbReference type="Pfam" id="PF00270">
    <property type="entry name" value="DEAD"/>
    <property type="match status" value="1"/>
</dbReference>
<keyword evidence="6" id="KW-0347">Helicase</keyword>
<keyword evidence="1" id="KW-0547">Nucleotide-binding</keyword>
<dbReference type="GO" id="GO:0003678">
    <property type="term" value="F:DNA helicase activity"/>
    <property type="evidence" value="ECO:0007669"/>
    <property type="project" value="TreeGrafter"/>
</dbReference>
<name>A0A975GTH4_9BACT</name>
<keyword evidence="7" id="KW-1185">Reference proteome</keyword>
<dbReference type="Gene3D" id="3.40.50.300">
    <property type="entry name" value="P-loop containing nucleotide triphosphate hydrolases"/>
    <property type="match status" value="2"/>
</dbReference>
<sequence>MLNSYPHEIQQLVFIYAHTGLKADRNNRIYSVAAAILDTDKPKKEFNSPVRYSLLTGREKYYSNISKEALHKAPLHKDVIADLGKFLNHQKFVFAFDHHDTLDELRKYCGHVPIVDISFAAEFFLPHLESYTPRRLWEYVFGRTRDKVSFTAEELVDLSVEVVKHICGESLNDTRTPRAAAVRYFLEKSDTLFGDVFVHIARNYKKYFGGLFDSCVVRDTSNWKQFLEIAEKPAQKKNKNTAIKKISPDHLENLYQGMADADKDYIFRPEQAEYGQQVADAINDGAVLTIEAGTGTGKTQGYLIPVMEFLRKNTSARVAISTYTKSLQQQIFQRELAFTKDIFKHYQDIPVALLKGKSSYICAEKLGHIYEEDLKGQRLLIWLYFLNLVFCFRDADGDTAGEKIKFYLGSDFFFYRTLNEISARDGCTPRHTRCPAQVVTAEACSARLIVTNHHKLALLDNDTLLSGLFRNYVIDEANHFENAVRGALGAEVRSWEISGVLRTLEPAVTRILKKAAANLAKDINTSLTNMNTVRELIKKLWRSLTAMNPGARPGQVSELQWDHPGFKRGHIKAHMMSLEYALQDIGKNLKWVRDANLCRMLKIQPRTVQRIKIAMSQLDDYAESLNIIEDNLVSQDKVTAYQCFSKNWTLAAQSVDVADLIREHIYKEKDCVIYTAATLCHRDSFDNFQSITGMDRPFVAKEGTEPKEFRFQVIPSPFPKDAMDIIVPKNAVNGKFDNKALWVNTLVTILPELIEKNKGRTLVLFSSYSDLNLIAEKVAESITTYPLLIQHQGCSTIHLCDEFREMRESVLFGVDTFWYGVDFKGDTLTQVIITRIPYPTPFDPIQMARKKLMSPKAFWSRYYYDTDIKMKQGIGRLIRCDTDRGKVVILDSRYRGLSE</sequence>
<dbReference type="InterPro" id="IPR011545">
    <property type="entry name" value="DEAD/DEAH_box_helicase_dom"/>
</dbReference>
<dbReference type="KEGG" id="dmm:dnm_091710"/>
<dbReference type="RefSeq" id="WP_207680178.1">
    <property type="nucleotide sequence ID" value="NZ_CP061800.1"/>
</dbReference>
<dbReference type="PANTHER" id="PTHR11472">
    <property type="entry name" value="DNA REPAIR DEAD HELICASE RAD3/XP-D SUBFAMILY MEMBER"/>
    <property type="match status" value="1"/>
</dbReference>
<keyword evidence="3" id="KW-0067">ATP-binding</keyword>
<reference evidence="6" key="1">
    <citation type="journal article" date="2021" name="Microb. Physiol.">
        <title>Proteogenomic Insights into the Physiology of Marine, Sulfate-Reducing, Filamentous Desulfonema limicola and Desulfonema magnum.</title>
        <authorList>
            <person name="Schnaars V."/>
            <person name="Wohlbrand L."/>
            <person name="Scheve S."/>
            <person name="Hinrichs C."/>
            <person name="Reinhardt R."/>
            <person name="Rabus R."/>
        </authorList>
    </citation>
    <scope>NUCLEOTIDE SEQUENCE</scope>
    <source>
        <strain evidence="6">4be13</strain>
    </source>
</reference>
<evidence type="ECO:0000256" key="4">
    <source>
        <dbReference type="ARBA" id="ARBA00038058"/>
    </source>
</evidence>
<dbReference type="InterPro" id="IPR014013">
    <property type="entry name" value="Helic_SF1/SF2_ATP-bd_DinG/Rad3"/>
</dbReference>
<dbReference type="Pfam" id="PF13307">
    <property type="entry name" value="Helicase_C_2"/>
    <property type="match status" value="1"/>
</dbReference>
<evidence type="ECO:0000256" key="2">
    <source>
        <dbReference type="ARBA" id="ARBA00022801"/>
    </source>
</evidence>
<feature type="domain" description="Helicase ATP-binding" evidence="5">
    <location>
        <begin position="257"/>
        <end position="539"/>
    </location>
</feature>
<protein>
    <submittedName>
        <fullName evidence="6">ATP-dependent helicase C-terminal domain-containing protein</fullName>
    </submittedName>
</protein>
<proteinExistence type="inferred from homology"/>
<dbReference type="InterPro" id="IPR045028">
    <property type="entry name" value="DinG/Rad3-like"/>
</dbReference>
<organism evidence="6 7">
    <name type="scientific">Desulfonema magnum</name>
    <dbReference type="NCBI Taxonomy" id="45655"/>
    <lineage>
        <taxon>Bacteria</taxon>
        <taxon>Pseudomonadati</taxon>
        <taxon>Thermodesulfobacteriota</taxon>
        <taxon>Desulfobacteria</taxon>
        <taxon>Desulfobacterales</taxon>
        <taxon>Desulfococcaceae</taxon>
        <taxon>Desulfonema</taxon>
    </lineage>
</organism>
<dbReference type="PROSITE" id="PS51193">
    <property type="entry name" value="HELICASE_ATP_BIND_2"/>
    <property type="match status" value="1"/>
</dbReference>
<evidence type="ECO:0000313" key="6">
    <source>
        <dbReference type="EMBL" id="QTA93074.1"/>
    </source>
</evidence>
<evidence type="ECO:0000313" key="7">
    <source>
        <dbReference type="Proteomes" id="UP000663722"/>
    </source>
</evidence>
<comment type="similarity">
    <text evidence="4">Belongs to the helicase family. DinG subfamily.</text>
</comment>
<dbReference type="SUPFAM" id="SSF52540">
    <property type="entry name" value="P-loop containing nucleoside triphosphate hydrolases"/>
    <property type="match status" value="1"/>
</dbReference>
<gene>
    <name evidence="6" type="ORF">dnm_091710</name>
</gene>
<dbReference type="GO" id="GO:0003676">
    <property type="term" value="F:nucleic acid binding"/>
    <property type="evidence" value="ECO:0007669"/>
    <property type="project" value="InterPro"/>
</dbReference>
<dbReference type="GO" id="GO:0006139">
    <property type="term" value="P:nucleobase-containing compound metabolic process"/>
    <property type="evidence" value="ECO:0007669"/>
    <property type="project" value="InterPro"/>
</dbReference>
<dbReference type="GO" id="GO:0016818">
    <property type="term" value="F:hydrolase activity, acting on acid anhydrides, in phosphorus-containing anhydrides"/>
    <property type="evidence" value="ECO:0007669"/>
    <property type="project" value="InterPro"/>
</dbReference>
<dbReference type="InterPro" id="IPR027417">
    <property type="entry name" value="P-loop_NTPase"/>
</dbReference>
<dbReference type="Proteomes" id="UP000663722">
    <property type="component" value="Chromosome"/>
</dbReference>